<dbReference type="EMBL" id="PJKN01000007">
    <property type="protein sequence ID" value="PNC53837.1"/>
    <property type="molecule type" value="Genomic_DNA"/>
</dbReference>
<dbReference type="SUPFAM" id="SSF50814">
    <property type="entry name" value="Lipocalins"/>
    <property type="match status" value="1"/>
</dbReference>
<gene>
    <name evidence="4" type="ORF">CXU09_11115</name>
</gene>
<evidence type="ECO:0000313" key="5">
    <source>
        <dbReference type="Proteomes" id="UP000235914"/>
    </source>
</evidence>
<feature type="domain" description="Lipocalin/cytosolic fatty-acid binding" evidence="3">
    <location>
        <begin position="26"/>
        <end position="161"/>
    </location>
</feature>
<comment type="caution">
    <text evidence="4">The sequence shown here is derived from an EMBL/GenBank/DDBJ whole genome shotgun (WGS) entry which is preliminary data.</text>
</comment>
<dbReference type="InterPro" id="IPR047202">
    <property type="entry name" value="Lipocalin_Blc-like_dom"/>
</dbReference>
<dbReference type="InterPro" id="IPR012674">
    <property type="entry name" value="Calycin"/>
</dbReference>
<dbReference type="PANTHER" id="PTHR10612:SF34">
    <property type="entry name" value="APOLIPOPROTEIN D"/>
    <property type="match status" value="1"/>
</dbReference>
<proteinExistence type="inferred from homology"/>
<sequence length="169" mass="19274">MSMIQTIVTSLFHGHSVKTDPMPDFNLERYLGEWHEIARLENWFERGLSRVLARYDLREDGSISVVNSGYDVRTGERKEACARAVAGDAPNHLKVYFVPLVYGRYEVAFLDENYTRAVVSGGSLNYLWLLARSPQLKDDELQPMLHCAEKLGYDTSRLIYANVQASPDK</sequence>
<dbReference type="InterPro" id="IPR000566">
    <property type="entry name" value="Lipocln_cytosolic_FA-bd_dom"/>
</dbReference>
<dbReference type="PRINTS" id="PR01171">
    <property type="entry name" value="BCTLIPOCALIN"/>
</dbReference>
<dbReference type="InterPro" id="IPR002446">
    <property type="entry name" value="Lipocalin_bac"/>
</dbReference>
<evidence type="ECO:0000256" key="1">
    <source>
        <dbReference type="ARBA" id="ARBA00006889"/>
    </source>
</evidence>
<name>A0AAP8T8J9_9BACT</name>
<dbReference type="GO" id="GO:0006950">
    <property type="term" value="P:response to stress"/>
    <property type="evidence" value="ECO:0007669"/>
    <property type="project" value="UniProtKB-ARBA"/>
</dbReference>
<protein>
    <submittedName>
        <fullName evidence="4">Lipocalin</fullName>
    </submittedName>
</protein>
<organism evidence="4 5">
    <name type="scientific">Akkermansia muciniphila</name>
    <dbReference type="NCBI Taxonomy" id="239935"/>
    <lineage>
        <taxon>Bacteria</taxon>
        <taxon>Pseudomonadati</taxon>
        <taxon>Verrucomicrobiota</taxon>
        <taxon>Verrucomicrobiia</taxon>
        <taxon>Verrucomicrobiales</taxon>
        <taxon>Akkermansiaceae</taxon>
        <taxon>Akkermansia</taxon>
    </lineage>
</organism>
<accession>A0AAP8T8J9</accession>
<dbReference type="Proteomes" id="UP000235914">
    <property type="component" value="Unassembled WGS sequence"/>
</dbReference>
<dbReference type="PANTHER" id="PTHR10612">
    <property type="entry name" value="APOLIPOPROTEIN D"/>
    <property type="match status" value="1"/>
</dbReference>
<evidence type="ECO:0000259" key="3">
    <source>
        <dbReference type="Pfam" id="PF08212"/>
    </source>
</evidence>
<reference evidence="4 5" key="1">
    <citation type="journal article" date="2017" name="BMC Genomics">
        <title>Genome sequencing of 39 Akkermansia muciniphila isolates reveals its population structure, genomic and functional diverisity, and global distribution in mammalian gut microbiotas.</title>
        <authorList>
            <person name="Guo X."/>
            <person name="Li S."/>
            <person name="Zhang J."/>
            <person name="Wu F."/>
            <person name="Li X."/>
            <person name="Wu D."/>
            <person name="Zhang M."/>
            <person name="Ou Z."/>
            <person name="Jie Z."/>
            <person name="Yan Q."/>
            <person name="Li P."/>
            <person name="Yi J."/>
            <person name="Peng Y."/>
        </authorList>
    </citation>
    <scope>NUCLEOTIDE SEQUENCE [LARGE SCALE GENOMIC DNA]</scope>
    <source>
        <strain evidence="4 5">GP43</strain>
    </source>
</reference>
<dbReference type="AlphaFoldDB" id="A0AAP8T8J9"/>
<dbReference type="Pfam" id="PF08212">
    <property type="entry name" value="Lipocalin_2"/>
    <property type="match status" value="1"/>
</dbReference>
<dbReference type="PIRSF" id="PIRSF036893">
    <property type="entry name" value="Lipocalin_ApoD"/>
    <property type="match status" value="1"/>
</dbReference>
<dbReference type="InterPro" id="IPR022271">
    <property type="entry name" value="Lipocalin_ApoD"/>
</dbReference>
<dbReference type="InterPro" id="IPR022272">
    <property type="entry name" value="Lipocalin_CS"/>
</dbReference>
<dbReference type="CDD" id="cd19438">
    <property type="entry name" value="lipocalin_Blc-like"/>
    <property type="match status" value="1"/>
</dbReference>
<dbReference type="RefSeq" id="WP_022196998.1">
    <property type="nucleotide sequence ID" value="NZ_CP010553.1"/>
</dbReference>
<dbReference type="Gene3D" id="2.40.128.20">
    <property type="match status" value="1"/>
</dbReference>
<evidence type="ECO:0000256" key="2">
    <source>
        <dbReference type="PIRNR" id="PIRNR036893"/>
    </source>
</evidence>
<comment type="similarity">
    <text evidence="1 2">Belongs to the calycin superfamily. Lipocalin family.</text>
</comment>
<evidence type="ECO:0000313" key="4">
    <source>
        <dbReference type="EMBL" id="PNC53837.1"/>
    </source>
</evidence>
<dbReference type="PROSITE" id="PS00213">
    <property type="entry name" value="LIPOCALIN"/>
    <property type="match status" value="1"/>
</dbReference>